<protein>
    <submittedName>
        <fullName evidence="3">Heme utilization protein HutZ</fullName>
    </submittedName>
</protein>
<dbReference type="Gene3D" id="2.30.110.10">
    <property type="entry name" value="Electron Transport, Fmn-binding Protein, Chain A"/>
    <property type="match status" value="1"/>
</dbReference>
<dbReference type="GO" id="GO:0005829">
    <property type="term" value="C:cytosol"/>
    <property type="evidence" value="ECO:0007669"/>
    <property type="project" value="TreeGrafter"/>
</dbReference>
<keyword evidence="4" id="KW-1185">Reference proteome</keyword>
<dbReference type="InterPro" id="IPR052019">
    <property type="entry name" value="F420H2_bilvrd_red/Heme_oxyg"/>
</dbReference>
<reference evidence="3 4" key="1">
    <citation type="submission" date="2018-09" db="EMBL/GenBank/DDBJ databases">
        <title>Alcanivorax profundi sp. nov., isolated from 1000 m-depth seawater of the Mariana Trench.</title>
        <authorList>
            <person name="Liu J."/>
        </authorList>
    </citation>
    <scope>NUCLEOTIDE SEQUENCE [LARGE SCALE GENOMIC DNA]</scope>
    <source>
        <strain evidence="3 4">MTEO17</strain>
    </source>
</reference>
<dbReference type="InterPro" id="IPR012349">
    <property type="entry name" value="Split_barrel_FMN-bd"/>
</dbReference>
<dbReference type="RefSeq" id="WP_119917312.1">
    <property type="nucleotide sequence ID" value="NZ_QYYA01000001.1"/>
</dbReference>
<dbReference type="Proteomes" id="UP000283734">
    <property type="component" value="Unassembled WGS sequence"/>
</dbReference>
<sequence length="173" mass="19718">MSSERFTRKINQEVVDFIHSRRSLQLASIRDDGAPFASYAPFAIGDECLYVLISEIAVHARNLLANPLASVLIVEDEDSAEELFARKRVNYLMDAEKLQEDSPEWKTGVDTLHQRLGERILNLSTLGDFKLFRLIPREGRYVKGFARAYQLEGKTLAGEAVNHMRDGHRKREA</sequence>
<dbReference type="InterPro" id="IPR014419">
    <property type="entry name" value="HutZ"/>
</dbReference>
<dbReference type="SUPFAM" id="SSF50475">
    <property type="entry name" value="FMN-binding split barrel"/>
    <property type="match status" value="1"/>
</dbReference>
<dbReference type="EMBL" id="QYYA01000001">
    <property type="protein sequence ID" value="RJG19388.1"/>
    <property type="molecule type" value="Genomic_DNA"/>
</dbReference>
<evidence type="ECO:0000313" key="4">
    <source>
        <dbReference type="Proteomes" id="UP000283734"/>
    </source>
</evidence>
<dbReference type="AlphaFoldDB" id="A0A418Y1H6"/>
<dbReference type="GO" id="GO:0016627">
    <property type="term" value="F:oxidoreductase activity, acting on the CH-CH group of donors"/>
    <property type="evidence" value="ECO:0007669"/>
    <property type="project" value="TreeGrafter"/>
</dbReference>
<dbReference type="Pfam" id="PF01243">
    <property type="entry name" value="PNPOx_N"/>
    <property type="match status" value="1"/>
</dbReference>
<evidence type="ECO:0000256" key="1">
    <source>
        <dbReference type="ARBA" id="ARBA00023002"/>
    </source>
</evidence>
<dbReference type="PANTHER" id="PTHR35176">
    <property type="entry name" value="HEME OXYGENASE HI_0854-RELATED"/>
    <property type="match status" value="1"/>
</dbReference>
<accession>A0A418Y1H6</accession>
<feature type="domain" description="Pyridoxamine 5'-phosphate oxidase N-terminal" evidence="2">
    <location>
        <begin position="11"/>
        <end position="142"/>
    </location>
</feature>
<keyword evidence="1" id="KW-0560">Oxidoreductase</keyword>
<name>A0A418Y1H6_9GAMM</name>
<dbReference type="InterPro" id="IPR011576">
    <property type="entry name" value="Pyridox_Oxase_N"/>
</dbReference>
<dbReference type="PANTHER" id="PTHR35176:SF6">
    <property type="entry name" value="HEME OXYGENASE HI_0854-RELATED"/>
    <property type="match status" value="1"/>
</dbReference>
<evidence type="ECO:0000313" key="3">
    <source>
        <dbReference type="EMBL" id="RJG19388.1"/>
    </source>
</evidence>
<evidence type="ECO:0000259" key="2">
    <source>
        <dbReference type="Pfam" id="PF01243"/>
    </source>
</evidence>
<dbReference type="PIRSF" id="PIRSF004633">
    <property type="entry name" value="UCP_PLP_oxd"/>
    <property type="match status" value="1"/>
</dbReference>
<comment type="caution">
    <text evidence="3">The sequence shown here is derived from an EMBL/GenBank/DDBJ whole genome shotgun (WGS) entry which is preliminary data.</text>
</comment>
<dbReference type="GO" id="GO:0070967">
    <property type="term" value="F:coenzyme F420 binding"/>
    <property type="evidence" value="ECO:0007669"/>
    <property type="project" value="TreeGrafter"/>
</dbReference>
<proteinExistence type="predicted"/>
<organism evidence="3 4">
    <name type="scientific">Alcanivorax profundi</name>
    <dbReference type="NCBI Taxonomy" id="2338368"/>
    <lineage>
        <taxon>Bacteria</taxon>
        <taxon>Pseudomonadati</taxon>
        <taxon>Pseudomonadota</taxon>
        <taxon>Gammaproteobacteria</taxon>
        <taxon>Oceanospirillales</taxon>
        <taxon>Alcanivoracaceae</taxon>
        <taxon>Alcanivorax</taxon>
    </lineage>
</organism>
<dbReference type="OrthoDB" id="5345368at2"/>
<gene>
    <name evidence="3" type="ORF">D4A39_00535</name>
</gene>